<dbReference type="PANTHER" id="PTHR48081">
    <property type="entry name" value="AB HYDROLASE SUPERFAMILY PROTEIN C4A8.06C"/>
    <property type="match status" value="1"/>
</dbReference>
<dbReference type="AlphaFoldDB" id="A0A433XJZ5"/>
<name>A0A433XJZ5_9HYPH</name>
<reference evidence="3 4" key="1">
    <citation type="journal article" date="2016" name="Int. J. Syst. Evol. Microbiol.">
        <title>Arsenicitalea aurantiaca gen. nov., sp. nov., a new member of the family Hyphomicrobiaceae, isolated from high-arsenic sediment.</title>
        <authorList>
            <person name="Mu Y."/>
            <person name="Zhou L."/>
            <person name="Zeng X.C."/>
            <person name="Liu L."/>
            <person name="Pan Y."/>
            <person name="Chen X."/>
            <person name="Wang J."/>
            <person name="Li S."/>
            <person name="Li W.J."/>
            <person name="Wang Y."/>
        </authorList>
    </citation>
    <scope>NUCLEOTIDE SEQUENCE [LARGE SCALE GENOMIC DNA]</scope>
    <source>
        <strain evidence="3 4">42-50</strain>
    </source>
</reference>
<dbReference type="PROSITE" id="PS00122">
    <property type="entry name" value="CARBOXYLESTERASE_B_1"/>
    <property type="match status" value="1"/>
</dbReference>
<keyword evidence="4" id="KW-1185">Reference proteome</keyword>
<dbReference type="Gene3D" id="3.40.50.1820">
    <property type="entry name" value="alpha/beta hydrolase"/>
    <property type="match status" value="1"/>
</dbReference>
<dbReference type="EMBL" id="RZNJ01000001">
    <property type="protein sequence ID" value="RUT34393.1"/>
    <property type="molecule type" value="Genomic_DNA"/>
</dbReference>
<organism evidence="3 4">
    <name type="scientific">Arsenicitalea aurantiaca</name>
    <dbReference type="NCBI Taxonomy" id="1783274"/>
    <lineage>
        <taxon>Bacteria</taxon>
        <taxon>Pseudomonadati</taxon>
        <taxon>Pseudomonadota</taxon>
        <taxon>Alphaproteobacteria</taxon>
        <taxon>Hyphomicrobiales</taxon>
        <taxon>Devosiaceae</taxon>
        <taxon>Arsenicitalea</taxon>
    </lineage>
</organism>
<dbReference type="SUPFAM" id="SSF53474">
    <property type="entry name" value="alpha/beta-Hydrolases"/>
    <property type="match status" value="1"/>
</dbReference>
<comment type="caution">
    <text evidence="3">The sequence shown here is derived from an EMBL/GenBank/DDBJ whole genome shotgun (WGS) entry which is preliminary data.</text>
</comment>
<dbReference type="Pfam" id="PF20434">
    <property type="entry name" value="BD-FAE"/>
    <property type="match status" value="1"/>
</dbReference>
<dbReference type="OrthoDB" id="9771666at2"/>
<accession>A0A433XJZ5</accession>
<protein>
    <submittedName>
        <fullName evidence="3">Alpha/beta hydrolase</fullName>
    </submittedName>
</protein>
<evidence type="ECO:0000256" key="1">
    <source>
        <dbReference type="ARBA" id="ARBA00022801"/>
    </source>
</evidence>
<dbReference type="InterPro" id="IPR019826">
    <property type="entry name" value="Carboxylesterase_B_AS"/>
</dbReference>
<dbReference type="RefSeq" id="WP_127186512.1">
    <property type="nucleotide sequence ID" value="NZ_RZNJ01000001.1"/>
</dbReference>
<feature type="domain" description="BD-FAE-like" evidence="2">
    <location>
        <begin position="36"/>
        <end position="221"/>
    </location>
</feature>
<dbReference type="Proteomes" id="UP000281547">
    <property type="component" value="Unassembled WGS sequence"/>
</dbReference>
<dbReference type="InterPro" id="IPR050300">
    <property type="entry name" value="GDXG_lipolytic_enzyme"/>
</dbReference>
<dbReference type="InterPro" id="IPR029058">
    <property type="entry name" value="AB_hydrolase_fold"/>
</dbReference>
<keyword evidence="1 3" id="KW-0378">Hydrolase</keyword>
<gene>
    <name evidence="3" type="ORF">EMQ25_00050</name>
</gene>
<dbReference type="InterPro" id="IPR049492">
    <property type="entry name" value="BD-FAE-like_dom"/>
</dbReference>
<dbReference type="GO" id="GO:0016787">
    <property type="term" value="F:hydrolase activity"/>
    <property type="evidence" value="ECO:0007669"/>
    <property type="project" value="UniProtKB-KW"/>
</dbReference>
<evidence type="ECO:0000313" key="3">
    <source>
        <dbReference type="EMBL" id="RUT34393.1"/>
    </source>
</evidence>
<sequence length="276" mass="29798">MAFSSLALFDRLSPKDAGSALVGRDIAFGEGPRRRLDVYAPDRMTGEVPVVLFIYGGSWRDGDRRHYRFAGRALAAQGRICVIADYRVLPEISYPGFIEDGAAAIDWINANVGNFGGDARRLALVGHSAGAYNAAMLALSPLFLDASARGALRGVVGLSGPYDFYPFDVETTRQTFSAAPEPLATQPVNLVRPGAPPMFLATGTRDRLVYPRNTIALAKALRAADVPVQERHYAGLGHPDTLLALGKILRFRAPLLAEIDAFLGRYLDPREPGSAQ</sequence>
<evidence type="ECO:0000259" key="2">
    <source>
        <dbReference type="Pfam" id="PF20434"/>
    </source>
</evidence>
<proteinExistence type="predicted"/>
<dbReference type="PANTHER" id="PTHR48081:SF9">
    <property type="entry name" value="CARBOXYLESTERASE"/>
    <property type="match status" value="1"/>
</dbReference>
<evidence type="ECO:0000313" key="4">
    <source>
        <dbReference type="Proteomes" id="UP000281547"/>
    </source>
</evidence>